<name>A0A1F5JWK2_9BACT</name>
<dbReference type="EMBL" id="MFCV01000016">
    <property type="protein sequence ID" value="OGE33022.1"/>
    <property type="molecule type" value="Genomic_DNA"/>
</dbReference>
<reference evidence="1 2" key="1">
    <citation type="journal article" date="2016" name="Nat. Commun.">
        <title>Thousands of microbial genomes shed light on interconnected biogeochemical processes in an aquifer system.</title>
        <authorList>
            <person name="Anantharaman K."/>
            <person name="Brown C.T."/>
            <person name="Hug L.A."/>
            <person name="Sharon I."/>
            <person name="Castelle C.J."/>
            <person name="Probst A.J."/>
            <person name="Thomas B.C."/>
            <person name="Singh A."/>
            <person name="Wilkins M.J."/>
            <person name="Karaoz U."/>
            <person name="Brodie E.L."/>
            <person name="Williams K.H."/>
            <person name="Hubbard S.S."/>
            <person name="Banfield J.F."/>
        </authorList>
    </citation>
    <scope>NUCLEOTIDE SEQUENCE [LARGE SCALE GENOMIC DNA]</scope>
</reference>
<protein>
    <submittedName>
        <fullName evidence="1">Uncharacterized protein</fullName>
    </submittedName>
</protein>
<organism evidence="1 2">
    <name type="scientific">Candidatus Daviesbacteria bacterium RIFCSPHIGHO2_02_FULL_36_13</name>
    <dbReference type="NCBI Taxonomy" id="1797768"/>
    <lineage>
        <taxon>Bacteria</taxon>
        <taxon>Candidatus Daviesiibacteriota</taxon>
    </lineage>
</organism>
<sequence length="66" mass="7595">MTEEEQGNPYAKRLTKKERQILDNLPEGSYIQALQRDAQGIPIFTPEQETAHQMGFKIVASENYLQ</sequence>
<evidence type="ECO:0000313" key="1">
    <source>
        <dbReference type="EMBL" id="OGE33022.1"/>
    </source>
</evidence>
<dbReference type="AlphaFoldDB" id="A0A1F5JWK2"/>
<gene>
    <name evidence="1" type="ORF">A3C59_01100</name>
</gene>
<evidence type="ECO:0000313" key="2">
    <source>
        <dbReference type="Proteomes" id="UP000176902"/>
    </source>
</evidence>
<comment type="caution">
    <text evidence="1">The sequence shown here is derived from an EMBL/GenBank/DDBJ whole genome shotgun (WGS) entry which is preliminary data.</text>
</comment>
<dbReference type="Proteomes" id="UP000176902">
    <property type="component" value="Unassembled WGS sequence"/>
</dbReference>
<proteinExistence type="predicted"/>
<accession>A0A1F5JWK2</accession>